<dbReference type="RefSeq" id="WP_131197294.1">
    <property type="nucleotide sequence ID" value="NZ_QJUL01000003.1"/>
</dbReference>
<dbReference type="NCBIfam" id="NF004311">
    <property type="entry name" value="PRK05708.1"/>
    <property type="match status" value="1"/>
</dbReference>
<dbReference type="InterPro" id="IPR050838">
    <property type="entry name" value="Ketopantoate_reductase"/>
</dbReference>
<dbReference type="Proteomes" id="UP000293172">
    <property type="component" value="Unassembled WGS sequence"/>
</dbReference>
<reference evidence="13 14" key="1">
    <citation type="submission" date="2018-06" db="EMBL/GenBank/DDBJ databases">
        <title>Three novel Pseudomonas species isolated from symptomatic oak.</title>
        <authorList>
            <person name="Bueno-Gonzalez V."/>
            <person name="Brady C."/>
        </authorList>
    </citation>
    <scope>NUCLEOTIDE SEQUENCE [LARGE SCALE GENOMIC DNA]</scope>
    <source>
        <strain evidence="13 14">P6B</strain>
    </source>
</reference>
<dbReference type="InterPro" id="IPR036291">
    <property type="entry name" value="NAD(P)-bd_dom_sf"/>
</dbReference>
<gene>
    <name evidence="13" type="ORF">DNK44_03060</name>
</gene>
<accession>A0A4Q9R7L7</accession>
<dbReference type="Gene3D" id="3.40.50.720">
    <property type="entry name" value="NAD(P)-binding Rossmann-like Domain"/>
    <property type="match status" value="1"/>
</dbReference>
<evidence type="ECO:0000256" key="4">
    <source>
        <dbReference type="ARBA" id="ARBA00019465"/>
    </source>
</evidence>
<dbReference type="PANTHER" id="PTHR43765">
    <property type="entry name" value="2-DEHYDROPANTOATE 2-REDUCTASE-RELATED"/>
    <property type="match status" value="1"/>
</dbReference>
<dbReference type="AlphaFoldDB" id="A0A4Q9R7L7"/>
<protein>
    <recommendedName>
        <fullName evidence="4 10">2-dehydropantoate 2-reductase</fullName>
        <ecNumber evidence="3 10">1.1.1.169</ecNumber>
    </recommendedName>
    <alternativeName>
        <fullName evidence="8 10">Ketopantoate reductase</fullName>
    </alternativeName>
</protein>
<evidence type="ECO:0000313" key="13">
    <source>
        <dbReference type="EMBL" id="TBU96613.1"/>
    </source>
</evidence>
<dbReference type="OrthoDB" id="6530772at2"/>
<comment type="catalytic activity">
    <reaction evidence="9 10">
        <text>(R)-pantoate + NADP(+) = 2-dehydropantoate + NADPH + H(+)</text>
        <dbReference type="Rhea" id="RHEA:16233"/>
        <dbReference type="ChEBI" id="CHEBI:11561"/>
        <dbReference type="ChEBI" id="CHEBI:15378"/>
        <dbReference type="ChEBI" id="CHEBI:15980"/>
        <dbReference type="ChEBI" id="CHEBI:57783"/>
        <dbReference type="ChEBI" id="CHEBI:58349"/>
        <dbReference type="EC" id="1.1.1.169"/>
    </reaction>
</comment>
<dbReference type="GO" id="GO:0015940">
    <property type="term" value="P:pantothenate biosynthetic process"/>
    <property type="evidence" value="ECO:0007669"/>
    <property type="project" value="UniProtKB-UniPathway"/>
</dbReference>
<feature type="domain" description="Ketopantoate reductase C-terminal" evidence="12">
    <location>
        <begin position="193"/>
        <end position="308"/>
    </location>
</feature>
<dbReference type="Pfam" id="PF02558">
    <property type="entry name" value="ApbA"/>
    <property type="match status" value="1"/>
</dbReference>
<comment type="pathway">
    <text evidence="1 10">Cofactor biosynthesis; (R)-pantothenate biosynthesis; (R)-pantoate from 3-methyl-2-oxobutanoate: step 2/2.</text>
</comment>
<evidence type="ECO:0000256" key="9">
    <source>
        <dbReference type="ARBA" id="ARBA00048793"/>
    </source>
</evidence>
<comment type="function">
    <text evidence="10">Catalyzes the NADPH-dependent reduction of ketopantoate into pantoic acid.</text>
</comment>
<evidence type="ECO:0000256" key="7">
    <source>
        <dbReference type="ARBA" id="ARBA00023002"/>
    </source>
</evidence>
<dbReference type="InterPro" id="IPR013752">
    <property type="entry name" value="KPA_reductase"/>
</dbReference>
<comment type="caution">
    <text evidence="13">The sequence shown here is derived from an EMBL/GenBank/DDBJ whole genome shotgun (WGS) entry which is preliminary data.</text>
</comment>
<keyword evidence="5 10" id="KW-0566">Pantothenate biosynthesis</keyword>
<evidence type="ECO:0000259" key="12">
    <source>
        <dbReference type="Pfam" id="PF08546"/>
    </source>
</evidence>
<dbReference type="UniPathway" id="UPA00028">
    <property type="reaction ID" value="UER00004"/>
</dbReference>
<dbReference type="NCBIfam" id="TIGR00745">
    <property type="entry name" value="apbA_panE"/>
    <property type="match status" value="1"/>
</dbReference>
<dbReference type="InterPro" id="IPR003710">
    <property type="entry name" value="ApbA"/>
</dbReference>
<dbReference type="PANTHER" id="PTHR43765:SF2">
    <property type="entry name" value="2-DEHYDROPANTOATE 2-REDUCTASE"/>
    <property type="match status" value="1"/>
</dbReference>
<dbReference type="GO" id="GO:0008677">
    <property type="term" value="F:2-dehydropantoate 2-reductase activity"/>
    <property type="evidence" value="ECO:0007669"/>
    <property type="project" value="UniProtKB-EC"/>
</dbReference>
<dbReference type="InterPro" id="IPR013328">
    <property type="entry name" value="6PGD_dom2"/>
</dbReference>
<evidence type="ECO:0000256" key="6">
    <source>
        <dbReference type="ARBA" id="ARBA00022857"/>
    </source>
</evidence>
<dbReference type="InterPro" id="IPR008927">
    <property type="entry name" value="6-PGluconate_DH-like_C_sf"/>
</dbReference>
<evidence type="ECO:0000256" key="5">
    <source>
        <dbReference type="ARBA" id="ARBA00022655"/>
    </source>
</evidence>
<dbReference type="Gene3D" id="1.10.1040.10">
    <property type="entry name" value="N-(1-d-carboxylethyl)-l-norvaline Dehydrogenase, domain 2"/>
    <property type="match status" value="1"/>
</dbReference>
<dbReference type="EC" id="1.1.1.169" evidence="3 10"/>
<evidence type="ECO:0000259" key="11">
    <source>
        <dbReference type="Pfam" id="PF02558"/>
    </source>
</evidence>
<keyword evidence="6 10" id="KW-0521">NADP</keyword>
<evidence type="ECO:0000313" key="14">
    <source>
        <dbReference type="Proteomes" id="UP000293172"/>
    </source>
</evidence>
<dbReference type="SUPFAM" id="SSF48179">
    <property type="entry name" value="6-phosphogluconate dehydrogenase C-terminal domain-like"/>
    <property type="match status" value="1"/>
</dbReference>
<comment type="similarity">
    <text evidence="2 10">Belongs to the ketopantoate reductase family.</text>
</comment>
<keyword evidence="7 10" id="KW-0560">Oxidoreductase</keyword>
<dbReference type="Pfam" id="PF08546">
    <property type="entry name" value="ApbA_C"/>
    <property type="match status" value="1"/>
</dbReference>
<dbReference type="EMBL" id="QJUL01000003">
    <property type="protein sequence ID" value="TBU96613.1"/>
    <property type="molecule type" value="Genomic_DNA"/>
</dbReference>
<organism evidence="13 14">
    <name type="scientific">Phytopseudomonas dryadis</name>
    <dbReference type="NCBI Taxonomy" id="2487520"/>
    <lineage>
        <taxon>Bacteria</taxon>
        <taxon>Pseudomonadati</taxon>
        <taxon>Pseudomonadota</taxon>
        <taxon>Gammaproteobacteria</taxon>
        <taxon>Pseudomonadales</taxon>
        <taxon>Pseudomonadaceae</taxon>
        <taxon>Phytopseudomonas</taxon>
    </lineage>
</organism>
<dbReference type="GO" id="GO:0005737">
    <property type="term" value="C:cytoplasm"/>
    <property type="evidence" value="ECO:0007669"/>
    <property type="project" value="TreeGrafter"/>
</dbReference>
<evidence type="ECO:0000256" key="2">
    <source>
        <dbReference type="ARBA" id="ARBA00007870"/>
    </source>
</evidence>
<proteinExistence type="inferred from homology"/>
<evidence type="ECO:0000256" key="8">
    <source>
        <dbReference type="ARBA" id="ARBA00032024"/>
    </source>
</evidence>
<dbReference type="GO" id="GO:0050661">
    <property type="term" value="F:NADP binding"/>
    <property type="evidence" value="ECO:0007669"/>
    <property type="project" value="TreeGrafter"/>
</dbReference>
<evidence type="ECO:0000256" key="10">
    <source>
        <dbReference type="RuleBase" id="RU362068"/>
    </source>
</evidence>
<evidence type="ECO:0000256" key="3">
    <source>
        <dbReference type="ARBA" id="ARBA00013014"/>
    </source>
</evidence>
<dbReference type="SUPFAM" id="SSF51735">
    <property type="entry name" value="NAD(P)-binding Rossmann-fold domains"/>
    <property type="match status" value="1"/>
</dbReference>
<name>A0A4Q9R7L7_9GAMM</name>
<feature type="domain" description="Ketopantoate reductase N-terminal" evidence="11">
    <location>
        <begin position="22"/>
        <end position="168"/>
    </location>
</feature>
<dbReference type="InterPro" id="IPR013332">
    <property type="entry name" value="KPR_N"/>
</dbReference>
<evidence type="ECO:0000256" key="1">
    <source>
        <dbReference type="ARBA" id="ARBA00004994"/>
    </source>
</evidence>
<sequence>MPAGGSPPCACPCHERPGGVSWHVLGAGSLGSLWATRLHRAGIPVRLILRDRQRLAAYQRSGALTLVEQGVASRHAIAAQSIDANEPIRRLLLASKAYDAQAAAAQLARRLSRDAEVILLQNGLGSQDEVALRLPQARCLFASSTEGAFRDGDWRVVFAGHGHTWLGDPHDPTPPGWLQHLQQAAIPHTWSPDILARLWRKLALNCAINPLTVLYDCPNGGLEQHPVEVATLCAELVELLQCCGQPTAAENLQEDVWRVIRATAANYSSMHQDVARGRRTEIAYLLGYACAAANRHRLALPHLQALQRRLLEHLAARGLPRH</sequence>